<name>A0AAV3Q962_LITER</name>
<comment type="caution">
    <text evidence="1">The sequence shown here is derived from an EMBL/GenBank/DDBJ whole genome shotgun (WGS) entry which is preliminary data.</text>
</comment>
<evidence type="ECO:0000313" key="2">
    <source>
        <dbReference type="Proteomes" id="UP001454036"/>
    </source>
</evidence>
<proteinExistence type="predicted"/>
<organism evidence="1 2">
    <name type="scientific">Lithospermum erythrorhizon</name>
    <name type="common">Purple gromwell</name>
    <name type="synonym">Lithospermum officinale var. erythrorhizon</name>
    <dbReference type="NCBI Taxonomy" id="34254"/>
    <lineage>
        <taxon>Eukaryota</taxon>
        <taxon>Viridiplantae</taxon>
        <taxon>Streptophyta</taxon>
        <taxon>Embryophyta</taxon>
        <taxon>Tracheophyta</taxon>
        <taxon>Spermatophyta</taxon>
        <taxon>Magnoliopsida</taxon>
        <taxon>eudicotyledons</taxon>
        <taxon>Gunneridae</taxon>
        <taxon>Pentapetalae</taxon>
        <taxon>asterids</taxon>
        <taxon>lamiids</taxon>
        <taxon>Boraginales</taxon>
        <taxon>Boraginaceae</taxon>
        <taxon>Boraginoideae</taxon>
        <taxon>Lithospermeae</taxon>
        <taxon>Lithospermum</taxon>
    </lineage>
</organism>
<reference evidence="1 2" key="1">
    <citation type="submission" date="2024-01" db="EMBL/GenBank/DDBJ databases">
        <title>The complete chloroplast genome sequence of Lithospermum erythrorhizon: insights into the phylogenetic relationship among Boraginaceae species and the maternal lineages of purple gromwells.</title>
        <authorList>
            <person name="Okada T."/>
            <person name="Watanabe K."/>
        </authorList>
    </citation>
    <scope>NUCLEOTIDE SEQUENCE [LARGE SCALE GENOMIC DNA]</scope>
</reference>
<evidence type="ECO:0000313" key="1">
    <source>
        <dbReference type="EMBL" id="GAA0160609.1"/>
    </source>
</evidence>
<dbReference type="AlphaFoldDB" id="A0AAV3Q962"/>
<protein>
    <submittedName>
        <fullName evidence="1">Uncharacterized protein</fullName>
    </submittedName>
</protein>
<sequence length="69" mass="8148">MSTFVFEEKGGFDLEVTWQKLHNFYSQLQLQYGKTKNLNYEYNDLMEEDGTREDPGISCDLCLEIATWN</sequence>
<dbReference type="EMBL" id="BAABME010020505">
    <property type="protein sequence ID" value="GAA0160609.1"/>
    <property type="molecule type" value="Genomic_DNA"/>
</dbReference>
<gene>
    <name evidence="1" type="ORF">LIER_39066</name>
</gene>
<dbReference type="Proteomes" id="UP001454036">
    <property type="component" value="Unassembled WGS sequence"/>
</dbReference>
<keyword evidence="2" id="KW-1185">Reference proteome</keyword>
<accession>A0AAV3Q962</accession>